<evidence type="ECO:0000256" key="2">
    <source>
        <dbReference type="ARBA" id="ARBA00022475"/>
    </source>
</evidence>
<reference evidence="8 9" key="1">
    <citation type="submission" date="2017-01" db="EMBL/GenBank/DDBJ databases">
        <authorList>
            <person name="Mah S.A."/>
            <person name="Swanson W.J."/>
            <person name="Moy G.W."/>
            <person name="Vacquier V.D."/>
        </authorList>
    </citation>
    <scope>NUCLEOTIDE SEQUENCE [LARGE SCALE GENOMIC DNA]</scope>
    <source>
        <strain evidence="8">PDD-32b-74</strain>
    </source>
</reference>
<evidence type="ECO:0000256" key="3">
    <source>
        <dbReference type="ARBA" id="ARBA00022692"/>
    </source>
</evidence>
<dbReference type="GO" id="GO:0005886">
    <property type="term" value="C:plasma membrane"/>
    <property type="evidence" value="ECO:0007669"/>
    <property type="project" value="UniProtKB-SubCell"/>
</dbReference>
<evidence type="ECO:0000313" key="9">
    <source>
        <dbReference type="Proteomes" id="UP000195128"/>
    </source>
</evidence>
<comment type="caution">
    <text evidence="8">The sequence shown here is derived from an EMBL/GenBank/DDBJ whole genome shotgun (WGS) entry which is preliminary data.</text>
</comment>
<dbReference type="InterPro" id="IPR037185">
    <property type="entry name" value="EmrE-like"/>
</dbReference>
<dbReference type="PANTHER" id="PTHR32322:SF18">
    <property type="entry name" value="S-ADENOSYLMETHIONINE_S-ADENOSYLHOMOCYSTEINE TRANSPORTER"/>
    <property type="match status" value="1"/>
</dbReference>
<evidence type="ECO:0000256" key="6">
    <source>
        <dbReference type="SAM" id="Phobius"/>
    </source>
</evidence>
<feature type="transmembrane region" description="Helical" evidence="6">
    <location>
        <begin position="154"/>
        <end position="172"/>
    </location>
</feature>
<accession>A0A244EMD6</accession>
<keyword evidence="5 6" id="KW-0472">Membrane</keyword>
<evidence type="ECO:0000256" key="1">
    <source>
        <dbReference type="ARBA" id="ARBA00004651"/>
    </source>
</evidence>
<dbReference type="Proteomes" id="UP000195128">
    <property type="component" value="Unassembled WGS sequence"/>
</dbReference>
<dbReference type="EMBL" id="MTSA01000016">
    <property type="protein sequence ID" value="OUM05689.1"/>
    <property type="molecule type" value="Genomic_DNA"/>
</dbReference>
<dbReference type="InterPro" id="IPR000620">
    <property type="entry name" value="EamA_dom"/>
</dbReference>
<keyword evidence="4 6" id="KW-1133">Transmembrane helix</keyword>
<comment type="subcellular location">
    <subcellularLocation>
        <location evidence="1">Cell membrane</location>
        <topology evidence="1">Multi-pass membrane protein</topology>
    </subcellularLocation>
</comment>
<protein>
    <recommendedName>
        <fullName evidence="7">EamA domain-containing protein</fullName>
    </recommendedName>
</protein>
<feature type="transmembrane region" description="Helical" evidence="6">
    <location>
        <begin position="125"/>
        <end position="142"/>
    </location>
</feature>
<evidence type="ECO:0000313" key="8">
    <source>
        <dbReference type="EMBL" id="OUM05689.1"/>
    </source>
</evidence>
<dbReference type="Pfam" id="PF00892">
    <property type="entry name" value="EamA"/>
    <property type="match status" value="2"/>
</dbReference>
<sequence>MKIFDNFAICALTAAALNGLIGPLTKLTLLQGVGASQIAFTKAFIAFFLLLGYCLLTGKARELSRVGKQWPTLAVLAFLGIFSLYFFETQAFAEASVSLVSFLTYAAGGFTILLSAIFLNERLTLLKSVSFLTIIAGVLLMLNVGSEMSGSMKGATLALLGGLGYALFIFFAKYNNVGSGLCQLVWLFGFGSLYLFPPALAAGFRAPSLSAILSLVALVVFPTIGGFYLTTRAIKLGEAGRVQIIETSDPLFATVFAFILFGEVLSLSAAWGAGFVMVGLLCSLLASRNTQSVYPKSENVNS</sequence>
<dbReference type="SUPFAM" id="SSF103481">
    <property type="entry name" value="Multidrug resistance efflux transporter EmrE"/>
    <property type="match status" value="2"/>
</dbReference>
<keyword evidence="2" id="KW-1003">Cell membrane</keyword>
<feature type="domain" description="EamA" evidence="7">
    <location>
        <begin position="9"/>
        <end position="142"/>
    </location>
</feature>
<proteinExistence type="predicted"/>
<name>A0A244EMD6_PSESX</name>
<feature type="transmembrane region" description="Helical" evidence="6">
    <location>
        <begin position="99"/>
        <end position="118"/>
    </location>
</feature>
<dbReference type="AlphaFoldDB" id="A0A244EMD6"/>
<evidence type="ECO:0000256" key="5">
    <source>
        <dbReference type="ARBA" id="ARBA00023136"/>
    </source>
</evidence>
<dbReference type="PANTHER" id="PTHR32322">
    <property type="entry name" value="INNER MEMBRANE TRANSPORTER"/>
    <property type="match status" value="1"/>
</dbReference>
<evidence type="ECO:0000259" key="7">
    <source>
        <dbReference type="Pfam" id="PF00892"/>
    </source>
</evidence>
<gene>
    <name evidence="8" type="ORF">BW686_20255</name>
</gene>
<dbReference type="OrthoDB" id="8611655at2"/>
<feature type="transmembrane region" description="Helical" evidence="6">
    <location>
        <begin position="70"/>
        <end position="87"/>
    </location>
</feature>
<keyword evidence="3 6" id="KW-0812">Transmembrane</keyword>
<dbReference type="InterPro" id="IPR050638">
    <property type="entry name" value="AA-Vitamin_Transporters"/>
</dbReference>
<organism evidence="8 9">
    <name type="scientific">Pseudomonas syringae</name>
    <dbReference type="NCBI Taxonomy" id="317"/>
    <lineage>
        <taxon>Bacteria</taxon>
        <taxon>Pseudomonadati</taxon>
        <taxon>Pseudomonadota</taxon>
        <taxon>Gammaproteobacteria</taxon>
        <taxon>Pseudomonadales</taxon>
        <taxon>Pseudomonadaceae</taxon>
        <taxon>Pseudomonas</taxon>
    </lineage>
</organism>
<feature type="transmembrane region" description="Helical" evidence="6">
    <location>
        <begin position="37"/>
        <end position="58"/>
    </location>
</feature>
<evidence type="ECO:0000256" key="4">
    <source>
        <dbReference type="ARBA" id="ARBA00022989"/>
    </source>
</evidence>
<feature type="domain" description="EamA" evidence="7">
    <location>
        <begin position="152"/>
        <end position="283"/>
    </location>
</feature>
<feature type="transmembrane region" description="Helical" evidence="6">
    <location>
        <begin position="210"/>
        <end position="230"/>
    </location>
</feature>
<dbReference type="RefSeq" id="WP_084919269.1">
    <property type="nucleotide sequence ID" value="NZ_MTSA01000016.1"/>
</dbReference>
<feature type="transmembrane region" description="Helical" evidence="6">
    <location>
        <begin position="242"/>
        <end position="262"/>
    </location>
</feature>
<feature type="transmembrane region" description="Helical" evidence="6">
    <location>
        <begin position="184"/>
        <end position="204"/>
    </location>
</feature>